<gene>
    <name evidence="2" type="ORF">AVDCRST_MAG51-2190</name>
</gene>
<proteinExistence type="predicted"/>
<organism evidence="2">
    <name type="scientific">uncultured Ramlibacter sp</name>
    <dbReference type="NCBI Taxonomy" id="260755"/>
    <lineage>
        <taxon>Bacteria</taxon>
        <taxon>Pseudomonadati</taxon>
        <taxon>Pseudomonadota</taxon>
        <taxon>Betaproteobacteria</taxon>
        <taxon>Burkholderiales</taxon>
        <taxon>Comamonadaceae</taxon>
        <taxon>Ramlibacter</taxon>
        <taxon>environmental samples</taxon>
    </lineage>
</organism>
<feature type="region of interest" description="Disordered" evidence="1">
    <location>
        <begin position="81"/>
        <end position="274"/>
    </location>
</feature>
<sequence length="356" mass="38647">EDLPDRMHSRRRDRQGSGARGPAGLAGAGDGAGRAALRVPQLRLGWRLVPPARRDDAGRWAGCVARHGRHLVRLGRRPRYPRSRDALGAAPEDLPGLRPVRQRAAHAHPAGHRRTAEALRAEGPGLGDRARELRGRVRGRRRARPPGPPDRGRHGRQHDDAHRRRAHHAVRLPARAVAPAPATHGGDQVQRAAARDGDVGRDRAAGQPRVPRRALGQGTGGRLHRAHGQPARLARHPGGDQPPRRHPQRPGRGAGRQPGHRAHRQHRSRAALPEHVRAHPRLGLRHHGPGSGQPGRHVLVLRDAAGASGRDRGRRAPDAHGGERDGRPAAAHARPRRQRDDGPGDRCGVPPIAERL</sequence>
<feature type="region of interest" description="Disordered" evidence="1">
    <location>
        <begin position="1"/>
        <end position="34"/>
    </location>
</feature>
<keyword evidence="2" id="KW-0560">Oxidoreductase</keyword>
<feature type="region of interest" description="Disordered" evidence="1">
    <location>
        <begin position="303"/>
        <end position="356"/>
    </location>
</feature>
<feature type="compositionally biased region" description="Low complexity" evidence="1">
    <location>
        <begin position="171"/>
        <end position="185"/>
    </location>
</feature>
<dbReference type="GO" id="GO:0046553">
    <property type="term" value="F:D-malate dehydrogenase (decarboxylating) (NAD+) activity"/>
    <property type="evidence" value="ECO:0007669"/>
    <property type="project" value="UniProtKB-EC"/>
</dbReference>
<protein>
    <submittedName>
        <fullName evidence="2">D-malate dehydrogenase [decarboxylating]</fullName>
        <ecNumber evidence="2">1.1.1.83</ecNumber>
    </submittedName>
</protein>
<feature type="compositionally biased region" description="Basic residues" evidence="1">
    <location>
        <begin position="258"/>
        <end position="269"/>
    </location>
</feature>
<accession>A0A6J4PVP1</accession>
<dbReference type="EC" id="1.1.1.83" evidence="2"/>
<reference evidence="2" key="1">
    <citation type="submission" date="2020-02" db="EMBL/GenBank/DDBJ databases">
        <authorList>
            <person name="Meier V. D."/>
        </authorList>
    </citation>
    <scope>NUCLEOTIDE SEQUENCE</scope>
    <source>
        <strain evidence="2">AVDCRST_MAG51</strain>
    </source>
</reference>
<feature type="non-terminal residue" evidence="2">
    <location>
        <position position="1"/>
    </location>
</feature>
<feature type="compositionally biased region" description="Basic and acidic residues" evidence="1">
    <location>
        <begin position="309"/>
        <end position="327"/>
    </location>
</feature>
<dbReference type="AlphaFoldDB" id="A0A6J4PVP1"/>
<feature type="non-terminal residue" evidence="2">
    <location>
        <position position="356"/>
    </location>
</feature>
<evidence type="ECO:0000313" key="2">
    <source>
        <dbReference type="EMBL" id="CAA9423447.1"/>
    </source>
</evidence>
<feature type="compositionally biased region" description="Basic and acidic residues" evidence="1">
    <location>
        <begin position="193"/>
        <end position="204"/>
    </location>
</feature>
<evidence type="ECO:0000256" key="1">
    <source>
        <dbReference type="SAM" id="MobiDB-lite"/>
    </source>
</evidence>
<feature type="compositionally biased region" description="Gly residues" evidence="1">
    <location>
        <begin position="18"/>
        <end position="32"/>
    </location>
</feature>
<dbReference type="EMBL" id="CADCUX010000462">
    <property type="protein sequence ID" value="CAA9423447.1"/>
    <property type="molecule type" value="Genomic_DNA"/>
</dbReference>
<name>A0A6J4PVP1_9BURK</name>
<feature type="compositionally biased region" description="Basic residues" evidence="1">
    <location>
        <begin position="100"/>
        <end position="113"/>
    </location>
</feature>